<dbReference type="InterPro" id="IPR016982">
    <property type="entry name" value="Mms48"/>
</dbReference>
<evidence type="ECO:0000256" key="2">
    <source>
        <dbReference type="ARBA" id="ARBA00022692"/>
    </source>
</evidence>
<feature type="domain" description="HemY N-terminal" evidence="7">
    <location>
        <begin position="26"/>
        <end position="131"/>
    </location>
</feature>
<feature type="transmembrane region" description="Helical" evidence="6">
    <location>
        <begin position="43"/>
        <end position="66"/>
    </location>
</feature>
<feature type="transmembrane region" description="Helical" evidence="6">
    <location>
        <begin position="87"/>
        <end position="106"/>
    </location>
</feature>
<dbReference type="Gene3D" id="1.25.40.10">
    <property type="entry name" value="Tetratricopeptide repeat domain"/>
    <property type="match status" value="1"/>
</dbReference>
<dbReference type="GO" id="GO:0016020">
    <property type="term" value="C:membrane"/>
    <property type="evidence" value="ECO:0007669"/>
    <property type="project" value="UniProtKB-SubCell"/>
</dbReference>
<accession>A0A1H0KWK7</accession>
<keyword evidence="9" id="KW-1185">Reference proteome</keyword>
<dbReference type="OrthoDB" id="9798343at2"/>
<evidence type="ECO:0000256" key="6">
    <source>
        <dbReference type="SAM" id="Phobius"/>
    </source>
</evidence>
<dbReference type="Proteomes" id="UP000198793">
    <property type="component" value="Unassembled WGS sequence"/>
</dbReference>
<evidence type="ECO:0000256" key="4">
    <source>
        <dbReference type="ARBA" id="ARBA00023136"/>
    </source>
</evidence>
<organism evidence="8 9">
    <name type="scientific">Aureimonas jatrophae</name>
    <dbReference type="NCBI Taxonomy" id="1166073"/>
    <lineage>
        <taxon>Bacteria</taxon>
        <taxon>Pseudomonadati</taxon>
        <taxon>Pseudomonadota</taxon>
        <taxon>Alphaproteobacteria</taxon>
        <taxon>Hyphomicrobiales</taxon>
        <taxon>Aurantimonadaceae</taxon>
        <taxon>Aureimonas</taxon>
    </lineage>
</organism>
<reference evidence="8 9" key="1">
    <citation type="submission" date="2016-10" db="EMBL/GenBank/DDBJ databases">
        <authorList>
            <person name="de Groot N.N."/>
        </authorList>
    </citation>
    <scope>NUCLEOTIDE SEQUENCE [LARGE SCALE GENOMIC DNA]</scope>
    <source>
        <strain evidence="9">L7-484,KACC 16230,DSM 25025</strain>
    </source>
</reference>
<evidence type="ECO:0000256" key="3">
    <source>
        <dbReference type="ARBA" id="ARBA00022989"/>
    </source>
</evidence>
<keyword evidence="2 6" id="KW-0812">Transmembrane</keyword>
<evidence type="ECO:0000313" key="9">
    <source>
        <dbReference type="Proteomes" id="UP000198793"/>
    </source>
</evidence>
<dbReference type="Pfam" id="PF07219">
    <property type="entry name" value="HemY_N"/>
    <property type="match status" value="1"/>
</dbReference>
<gene>
    <name evidence="8" type="ORF">SAMN05192530_108181</name>
</gene>
<protein>
    <submittedName>
        <fullName evidence="8">HemY protein</fullName>
    </submittedName>
</protein>
<dbReference type="EMBL" id="FNIT01000008">
    <property type="protein sequence ID" value="SDO60176.1"/>
    <property type="molecule type" value="Genomic_DNA"/>
</dbReference>
<evidence type="ECO:0000256" key="5">
    <source>
        <dbReference type="SAM" id="MobiDB-lite"/>
    </source>
</evidence>
<name>A0A1H0KWK7_9HYPH</name>
<sequence>MLRILAFFLVVLAAGLGFAWLADHPGSIQLVWQGQEVGTTFTVFVILELLLVAAAVFLFWLVRGFFKAPDRVARFFGDRRREKGYRALSAGMIAAGAGDALTARRYTDRAKKLLPGRADPMLRFLDAQTALVEGDHARARSIFETLEGDPETRLVGLRGLYLEAERLGDQNAARHYAERAVRIAPHVSWAGGAVLDLKATQGDYDGALGILEAQRDSRLVDKTESRRMRAVLLTAKAASLADADPTGSKAAAVEAQKLAPDLVPAATVAARALIRLGDARKASRILETSWKAGPHPEVAALYIHARPGDGVTERLKRAQSLAALHPGHVESHLAVAHAALDARDFALARREALAAAEKGPRESIFLLLADIEEADTGNEALVRQWMGRALTAPKDPTWMADGATSSQWLPVSPATGRLDAFRWGTPAPTEQGQRTVNGDDPMRRVTDYYPRNAQSLAPVGEPASSASVDATERRDQPSLT</sequence>
<evidence type="ECO:0000256" key="1">
    <source>
        <dbReference type="ARBA" id="ARBA00004370"/>
    </source>
</evidence>
<dbReference type="STRING" id="1166073.SAMN05192530_108181"/>
<feature type="region of interest" description="Disordered" evidence="5">
    <location>
        <begin position="423"/>
        <end position="480"/>
    </location>
</feature>
<dbReference type="AlphaFoldDB" id="A0A1H0KWK7"/>
<comment type="subcellular location">
    <subcellularLocation>
        <location evidence="1">Membrane</location>
    </subcellularLocation>
</comment>
<dbReference type="InterPro" id="IPR011990">
    <property type="entry name" value="TPR-like_helical_dom_sf"/>
</dbReference>
<feature type="compositionally biased region" description="Basic and acidic residues" evidence="5">
    <location>
        <begin position="470"/>
        <end position="480"/>
    </location>
</feature>
<dbReference type="InterPro" id="IPR010817">
    <property type="entry name" value="HemY_N"/>
</dbReference>
<keyword evidence="4 6" id="KW-0472">Membrane</keyword>
<proteinExistence type="predicted"/>
<dbReference type="PIRSF" id="PIRSF031802">
    <property type="entry name" value="UCP031802"/>
    <property type="match status" value="1"/>
</dbReference>
<dbReference type="SUPFAM" id="SSF48452">
    <property type="entry name" value="TPR-like"/>
    <property type="match status" value="1"/>
</dbReference>
<evidence type="ECO:0000259" key="7">
    <source>
        <dbReference type="Pfam" id="PF07219"/>
    </source>
</evidence>
<dbReference type="RefSeq" id="WP_090675710.1">
    <property type="nucleotide sequence ID" value="NZ_FNIT01000008.1"/>
</dbReference>
<keyword evidence="3 6" id="KW-1133">Transmembrane helix</keyword>
<evidence type="ECO:0000313" key="8">
    <source>
        <dbReference type="EMBL" id="SDO60176.1"/>
    </source>
</evidence>